<organism evidence="1 2">
    <name type="scientific">Trypanosoma rangeli SC58</name>
    <dbReference type="NCBI Taxonomy" id="429131"/>
    <lineage>
        <taxon>Eukaryota</taxon>
        <taxon>Discoba</taxon>
        <taxon>Euglenozoa</taxon>
        <taxon>Kinetoplastea</taxon>
        <taxon>Metakinetoplastina</taxon>
        <taxon>Trypanosomatida</taxon>
        <taxon>Trypanosomatidae</taxon>
        <taxon>Trypanosoma</taxon>
        <taxon>Herpetosoma</taxon>
    </lineage>
</organism>
<dbReference type="EMBL" id="AUPL01005905">
    <property type="protein sequence ID" value="ESL06422.1"/>
    <property type="molecule type" value="Genomic_DNA"/>
</dbReference>
<gene>
    <name evidence="1" type="ORF">TRSC58_05905</name>
</gene>
<dbReference type="VEuPathDB" id="TriTrypDB:TRSC58_05905"/>
<sequence length="818" mass="89511">MHAAQDTSMVAEVVAHGLRCLLSAMGRQSLEAVQQCAMVVVQAVTRAYHGRCGSTRLPVKGQITVLRALVPAAVDSVFIFLQRLHASPSFGEGERSLSTTLINLVFCSITLLRLVGSDLRRQPKQEQQFTGDAAPSLSSGEIAHLLGVHAELQEELNTVLSSHFSLIVYNAENQLWQLEATASLADTLGLPELHAVPHTTLFLQPADAWIWLMAEATTSGVVTLSPTSALNSTAQMSSPWLTQAFLSMNPHDTLDAPFAQKFMGVVLSLYVLLLKRWMRSLPGLAEALRRWGNVDVISFFDLTVPFSMRYWETSNRNDLTILAEICVVLHDLIRRVPVIFVGAQLLLQLQRVLSQLSVVRLFFATQRPLGASSVADGLSIELSRLLEAASEHIFLYLDRARGAQLSQESSLPHLQLAFFDLASYTFERHAGEDTALLAFVRPPSVCAALNFASMVRCFGSSGSMEGVDAQDGRLGVHEDVAASRRSASFAQSIVLASEEVFFCLCAFGCLVEETPSLYLFFESVLQILRGSFAESQVPTSLPACSCTGSSLKPGGNVFSCVLTAEAVKAVEDVVSLYTARAQLTRGMTPDDGALPKHRRYWMLAVSYLRMADFEFQAQMAFGVVLGSAAEYITAFFACDPSGSREWLQLDDGDFLCEGDDSPVLRLLSKERAQETRTHRMSNFSSTIRERLVAASMRFLLLALREAALSEEAIEYIKMDYPGGCSTASLSLPSATAFASTFGGELSQSSAYATAFIRFLMMMEYIPSVTVVRFSEVCCRSISELRSTVAWKTSPRGMVTEADVLAAHSYQLSLSFFTA</sequence>
<reference evidence="1 2" key="1">
    <citation type="submission" date="2013-07" db="EMBL/GenBank/DDBJ databases">
        <authorList>
            <person name="Stoco P.H."/>
            <person name="Wagner G."/>
            <person name="Gerber A."/>
            <person name="Zaha A."/>
            <person name="Thompson C."/>
            <person name="Bartholomeu D.C."/>
            <person name="Luckemeyer D.D."/>
            <person name="Bahia D."/>
            <person name="Loreto E."/>
            <person name="Prestes E.B."/>
            <person name="Lima F.M."/>
            <person name="Rodrigues-Luiz G."/>
            <person name="Vallejo G.A."/>
            <person name="Filho J.F."/>
            <person name="Monteiro K.M."/>
            <person name="Tyler K.M."/>
            <person name="de Almeida L.G."/>
            <person name="Ortiz M.F."/>
            <person name="Siervo M.A."/>
            <person name="de Moraes M.H."/>
            <person name="Cunha O.L."/>
            <person name="Mendonca-Neto R."/>
            <person name="Silva R."/>
            <person name="Teixeira S.M."/>
            <person name="Murta S.M."/>
            <person name="Sincero T.C."/>
            <person name="Mendes T.A."/>
            <person name="Urmenyi T.P."/>
            <person name="Silva V.G."/>
            <person name="da Rocha W.D."/>
            <person name="Andersson B."/>
            <person name="Romanha A.J."/>
            <person name="Steindel M."/>
            <person name="de Vasconcelos A.T."/>
            <person name="Grisard E.C."/>
        </authorList>
    </citation>
    <scope>NUCLEOTIDE SEQUENCE [LARGE SCALE GENOMIC DNA]</scope>
    <source>
        <strain evidence="1 2">SC58</strain>
    </source>
</reference>
<accession>A0A061IZF0</accession>
<proteinExistence type="predicted"/>
<evidence type="ECO:0000313" key="1">
    <source>
        <dbReference type="EMBL" id="ESL06422.1"/>
    </source>
</evidence>
<dbReference type="AlphaFoldDB" id="A0A061IZF0"/>
<evidence type="ECO:0000313" key="2">
    <source>
        <dbReference type="Proteomes" id="UP000031737"/>
    </source>
</evidence>
<dbReference type="OrthoDB" id="251727at2759"/>
<comment type="caution">
    <text evidence="1">The sequence shown here is derived from an EMBL/GenBank/DDBJ whole genome shotgun (WGS) entry which is preliminary data.</text>
</comment>
<name>A0A061IZF0_TRYRA</name>
<dbReference type="Proteomes" id="UP000031737">
    <property type="component" value="Unassembled WGS sequence"/>
</dbReference>
<protein>
    <submittedName>
        <fullName evidence="1">Uncharacterized protein</fullName>
    </submittedName>
</protein>
<keyword evidence="2" id="KW-1185">Reference proteome</keyword>